<gene>
    <name evidence="5" type="primary">wdr89</name>
    <name evidence="5" type="ORF">DFA_01229</name>
</gene>
<name>F4PRK8_CACFS</name>
<dbReference type="Gene3D" id="2.130.10.10">
    <property type="entry name" value="YVTN repeat-like/Quinoprotein amine dehydrogenase"/>
    <property type="match status" value="2"/>
</dbReference>
<dbReference type="GeneID" id="14873654"/>
<dbReference type="SMART" id="SM00320">
    <property type="entry name" value="WD40"/>
    <property type="match status" value="5"/>
</dbReference>
<accession>F4PRK8</accession>
<evidence type="ECO:0000256" key="1">
    <source>
        <dbReference type="ARBA" id="ARBA00022574"/>
    </source>
</evidence>
<dbReference type="PROSITE" id="PS50294">
    <property type="entry name" value="WD_REPEATS_REGION"/>
    <property type="match status" value="1"/>
</dbReference>
<keyword evidence="1 3" id="KW-0853">WD repeat</keyword>
<feature type="repeat" description="WD" evidence="3">
    <location>
        <begin position="294"/>
        <end position="326"/>
    </location>
</feature>
<dbReference type="EMBL" id="GL883010">
    <property type="protein sequence ID" value="EGG21348.1"/>
    <property type="molecule type" value="Genomic_DNA"/>
</dbReference>
<dbReference type="PANTHER" id="PTHR22889">
    <property type="entry name" value="WD REPEAT-CONTAINING PROTEIN 89"/>
    <property type="match status" value="1"/>
</dbReference>
<evidence type="ECO:0000313" key="6">
    <source>
        <dbReference type="Proteomes" id="UP000007797"/>
    </source>
</evidence>
<dbReference type="Pfam" id="PF00400">
    <property type="entry name" value="WD40"/>
    <property type="match status" value="3"/>
</dbReference>
<feature type="compositionally biased region" description="Low complexity" evidence="4">
    <location>
        <begin position="335"/>
        <end position="350"/>
    </location>
</feature>
<reference evidence="6" key="1">
    <citation type="journal article" date="2011" name="Genome Res.">
        <title>Phylogeny-wide analysis of social amoeba genomes highlights ancient origins for complex intercellular communication.</title>
        <authorList>
            <person name="Heidel A.J."/>
            <person name="Lawal H.M."/>
            <person name="Felder M."/>
            <person name="Schilde C."/>
            <person name="Helps N.R."/>
            <person name="Tunggal B."/>
            <person name="Rivero F."/>
            <person name="John U."/>
            <person name="Schleicher M."/>
            <person name="Eichinger L."/>
            <person name="Platzer M."/>
            <person name="Noegel A.A."/>
            <person name="Schaap P."/>
            <person name="Gloeckner G."/>
        </authorList>
    </citation>
    <scope>NUCLEOTIDE SEQUENCE [LARGE SCALE GENOMIC DNA]</scope>
    <source>
        <strain evidence="6">SH3</strain>
    </source>
</reference>
<evidence type="ECO:0000256" key="3">
    <source>
        <dbReference type="PROSITE-ProRule" id="PRU00221"/>
    </source>
</evidence>
<evidence type="ECO:0000256" key="2">
    <source>
        <dbReference type="ARBA" id="ARBA00022737"/>
    </source>
</evidence>
<keyword evidence="6" id="KW-1185">Reference proteome</keyword>
<dbReference type="InterPro" id="IPR015943">
    <property type="entry name" value="WD40/YVTN_repeat-like_dom_sf"/>
</dbReference>
<dbReference type="PANTHER" id="PTHR22889:SF0">
    <property type="entry name" value="WD REPEAT-CONTAINING PROTEIN 89"/>
    <property type="match status" value="1"/>
</dbReference>
<dbReference type="InterPro" id="IPR036322">
    <property type="entry name" value="WD40_repeat_dom_sf"/>
</dbReference>
<dbReference type="SUPFAM" id="SSF50978">
    <property type="entry name" value="WD40 repeat-like"/>
    <property type="match status" value="1"/>
</dbReference>
<dbReference type="AlphaFoldDB" id="F4PRK8"/>
<sequence length="359" mass="39808">MSQLINFQLKSQIVHTVDSTKSEDVCYIVHMSESDKFIACAGSNNVIKLYNPTTHTLLSVLNQHKDSIHQTLFLNPTTLVTCSSDRTVKIFDCEKSTLVKSLNQKGEAFTIDIAGDLLAVGVGSSVCIWNLKTMKMVKEFCDSHTEDVTRVLFHPNDATKLFSCSVDGLICVYDLTVEDVDEAVLSVMNGEHSLNTIGFYGPSNEYLYSLSHTERLYTWDLASFSRITDFGGDLRTHLQEKYPDLQVNYFVTCQYDAANNALLLFGGNYSGLGLVYQVNSDAQQPSVVPIATLSNGHSDIIRSIYWNRTTNVILSAGEDGSLCFWSNQINFNNNNQSSSDSSSGKITKSNNARSKANPY</sequence>
<dbReference type="InterPro" id="IPR001680">
    <property type="entry name" value="WD40_rpt"/>
</dbReference>
<dbReference type="KEGG" id="dfa:DFA_01229"/>
<dbReference type="OrthoDB" id="25131at2759"/>
<dbReference type="STRING" id="1054147.F4PRK8"/>
<dbReference type="RefSeq" id="XP_004359198.1">
    <property type="nucleotide sequence ID" value="XM_004359141.1"/>
</dbReference>
<dbReference type="Proteomes" id="UP000007797">
    <property type="component" value="Unassembled WGS sequence"/>
</dbReference>
<proteinExistence type="predicted"/>
<evidence type="ECO:0000256" key="4">
    <source>
        <dbReference type="SAM" id="MobiDB-lite"/>
    </source>
</evidence>
<evidence type="ECO:0000313" key="5">
    <source>
        <dbReference type="EMBL" id="EGG21348.1"/>
    </source>
</evidence>
<dbReference type="PROSITE" id="PS50082">
    <property type="entry name" value="WD_REPEATS_2"/>
    <property type="match status" value="1"/>
</dbReference>
<keyword evidence="2" id="KW-0677">Repeat</keyword>
<organism evidence="5 6">
    <name type="scientific">Cavenderia fasciculata</name>
    <name type="common">Slime mold</name>
    <name type="synonym">Dictyostelium fasciculatum</name>
    <dbReference type="NCBI Taxonomy" id="261658"/>
    <lineage>
        <taxon>Eukaryota</taxon>
        <taxon>Amoebozoa</taxon>
        <taxon>Evosea</taxon>
        <taxon>Eumycetozoa</taxon>
        <taxon>Dictyostelia</taxon>
        <taxon>Acytosteliales</taxon>
        <taxon>Cavenderiaceae</taxon>
        <taxon>Cavenderia</taxon>
    </lineage>
</organism>
<feature type="region of interest" description="Disordered" evidence="4">
    <location>
        <begin position="335"/>
        <end position="359"/>
    </location>
</feature>
<dbReference type="InterPro" id="IPR039328">
    <property type="entry name" value="WDR89"/>
</dbReference>
<protein>
    <submittedName>
        <fullName evidence="5">WD40 repeat-containing protein</fullName>
    </submittedName>
</protein>
<dbReference type="OMA" id="YHEKTDK"/>